<reference evidence="1" key="1">
    <citation type="submission" date="2023-03" db="EMBL/GenBank/DDBJ databases">
        <authorList>
            <person name="Steffen K."/>
            <person name="Cardenas P."/>
        </authorList>
    </citation>
    <scope>NUCLEOTIDE SEQUENCE</scope>
</reference>
<comment type="caution">
    <text evidence="1">The sequence shown here is derived from an EMBL/GenBank/DDBJ whole genome shotgun (WGS) entry which is preliminary data.</text>
</comment>
<gene>
    <name evidence="1" type="ORF">GBAR_LOCUS4277</name>
</gene>
<name>A0AA35R647_GEOBA</name>
<evidence type="ECO:0000313" key="2">
    <source>
        <dbReference type="Proteomes" id="UP001174909"/>
    </source>
</evidence>
<dbReference type="EMBL" id="CASHTH010000612">
    <property type="protein sequence ID" value="CAI8005489.1"/>
    <property type="molecule type" value="Genomic_DNA"/>
</dbReference>
<sequence>MITRMEKVAQDVVLAAARKAGAVPQRALDQQTFKEAFLATWPIPDSARPMNDAINTAAQAASNCTGQDSNTWETTLNQFWRPAVREVVDEYLSAARHSFRKGESLEGHGATSAVGRAGS</sequence>
<dbReference type="Proteomes" id="UP001174909">
    <property type="component" value="Unassembled WGS sequence"/>
</dbReference>
<proteinExistence type="predicted"/>
<evidence type="ECO:0000313" key="1">
    <source>
        <dbReference type="EMBL" id="CAI8005489.1"/>
    </source>
</evidence>
<dbReference type="AlphaFoldDB" id="A0AA35R647"/>
<accession>A0AA35R647</accession>
<protein>
    <submittedName>
        <fullName evidence="1">Uncharacterized protein</fullName>
    </submittedName>
</protein>
<keyword evidence="2" id="KW-1185">Reference proteome</keyword>
<organism evidence="1 2">
    <name type="scientific">Geodia barretti</name>
    <name type="common">Barrett's horny sponge</name>
    <dbReference type="NCBI Taxonomy" id="519541"/>
    <lineage>
        <taxon>Eukaryota</taxon>
        <taxon>Metazoa</taxon>
        <taxon>Porifera</taxon>
        <taxon>Demospongiae</taxon>
        <taxon>Heteroscleromorpha</taxon>
        <taxon>Tetractinellida</taxon>
        <taxon>Astrophorina</taxon>
        <taxon>Geodiidae</taxon>
        <taxon>Geodia</taxon>
    </lineage>
</organism>